<reference evidence="1 2" key="1">
    <citation type="submission" date="2024-04" db="EMBL/GenBank/DDBJ databases">
        <title>Aurantiacibacter sp. DGU6 16S ribosomal RNA gene Genome sequencing and assembly.</title>
        <authorList>
            <person name="Park S."/>
        </authorList>
    </citation>
    <scope>NUCLEOTIDE SEQUENCE [LARGE SCALE GENOMIC DNA]</scope>
    <source>
        <strain evidence="1 2">DGU6</strain>
    </source>
</reference>
<comment type="caution">
    <text evidence="1">The sequence shown here is derived from an EMBL/GenBank/DDBJ whole genome shotgun (WGS) entry which is preliminary data.</text>
</comment>
<keyword evidence="2" id="KW-1185">Reference proteome</keyword>
<evidence type="ECO:0000313" key="1">
    <source>
        <dbReference type="EMBL" id="MEL1251940.1"/>
    </source>
</evidence>
<sequence>MLHLVLLLAAQFAADALPVGTYNGTCLYPEALRERAAPGELVTCNQVEIAADHIAFGLRSWQSRTRFNGTFEGNRMTVDSVTLASGRSYDARGVCELSYANEALSTVACTVTSNRGAMAANFIVSRL</sequence>
<dbReference type="Proteomes" id="UP001497045">
    <property type="component" value="Unassembled WGS sequence"/>
</dbReference>
<dbReference type="RefSeq" id="WP_341674481.1">
    <property type="nucleotide sequence ID" value="NZ_JBBYHV010000002.1"/>
</dbReference>
<accession>A0ABU9IHM0</accession>
<protein>
    <recommendedName>
        <fullName evidence="3">Cyanovirin-N domain-containing protein</fullName>
    </recommendedName>
</protein>
<dbReference type="EMBL" id="JBBYHV010000002">
    <property type="protein sequence ID" value="MEL1251940.1"/>
    <property type="molecule type" value="Genomic_DNA"/>
</dbReference>
<evidence type="ECO:0008006" key="3">
    <source>
        <dbReference type="Google" id="ProtNLM"/>
    </source>
</evidence>
<organism evidence="1 2">
    <name type="scientific">Aurantiacibacter gilvus</name>
    <dbReference type="NCBI Taxonomy" id="3139141"/>
    <lineage>
        <taxon>Bacteria</taxon>
        <taxon>Pseudomonadati</taxon>
        <taxon>Pseudomonadota</taxon>
        <taxon>Alphaproteobacteria</taxon>
        <taxon>Sphingomonadales</taxon>
        <taxon>Erythrobacteraceae</taxon>
        <taxon>Aurantiacibacter</taxon>
    </lineage>
</organism>
<proteinExistence type="predicted"/>
<name>A0ABU9IHM0_9SPHN</name>
<gene>
    <name evidence="1" type="ORF">AAEO60_14785</name>
</gene>
<evidence type="ECO:0000313" key="2">
    <source>
        <dbReference type="Proteomes" id="UP001497045"/>
    </source>
</evidence>